<sequence length="120" mass="13931">MAERMYLSLLRDPVVHLFYGVHEQNYIAHVMQYAAYLGEYHENCHSRTGESQEQVIPALFGLRLRIPSEEDSGPVGVVFVESFIILQKSEKPKSKDYYRFSEQRSVVEARKTGRCPICFQ</sequence>
<proteinExistence type="predicted"/>
<organism evidence="1 2">
    <name type="scientific">Branchiostoma lanceolatum</name>
    <name type="common">Common lancelet</name>
    <name type="synonym">Amphioxus lanceolatum</name>
    <dbReference type="NCBI Taxonomy" id="7740"/>
    <lineage>
        <taxon>Eukaryota</taxon>
        <taxon>Metazoa</taxon>
        <taxon>Chordata</taxon>
        <taxon>Cephalochordata</taxon>
        <taxon>Leptocardii</taxon>
        <taxon>Amphioxiformes</taxon>
        <taxon>Branchiostomatidae</taxon>
        <taxon>Branchiostoma</taxon>
    </lineage>
</organism>
<dbReference type="Proteomes" id="UP000838412">
    <property type="component" value="Chromosome 6"/>
</dbReference>
<dbReference type="AlphaFoldDB" id="A0A8K0A3L9"/>
<dbReference type="OrthoDB" id="5818554at2759"/>
<reference evidence="1" key="1">
    <citation type="submission" date="2022-01" db="EMBL/GenBank/DDBJ databases">
        <authorList>
            <person name="Braso-Vives M."/>
        </authorList>
    </citation>
    <scope>NUCLEOTIDE SEQUENCE</scope>
</reference>
<dbReference type="EMBL" id="OV696691">
    <property type="protein sequence ID" value="CAH1267356.1"/>
    <property type="molecule type" value="Genomic_DNA"/>
</dbReference>
<dbReference type="Gene3D" id="3.40.720.10">
    <property type="entry name" value="Alkaline Phosphatase, subunit A"/>
    <property type="match status" value="1"/>
</dbReference>
<keyword evidence="2" id="KW-1185">Reference proteome</keyword>
<dbReference type="InterPro" id="IPR017850">
    <property type="entry name" value="Alkaline_phosphatase_core_sf"/>
</dbReference>
<name>A0A8K0A3L9_BRALA</name>
<gene>
    <name evidence="1" type="primary">ALPL</name>
    <name evidence="1" type="ORF">BLAG_LOCUS20742</name>
</gene>
<evidence type="ECO:0000313" key="2">
    <source>
        <dbReference type="Proteomes" id="UP000838412"/>
    </source>
</evidence>
<accession>A0A8K0A3L9</accession>
<protein>
    <submittedName>
        <fullName evidence="1">ALPL protein</fullName>
    </submittedName>
</protein>
<evidence type="ECO:0000313" key="1">
    <source>
        <dbReference type="EMBL" id="CAH1267356.1"/>
    </source>
</evidence>